<name>A0ABX1CEB1_9ACTN</name>
<evidence type="ECO:0000313" key="1">
    <source>
        <dbReference type="EMBL" id="NJQ15532.1"/>
    </source>
</evidence>
<dbReference type="Proteomes" id="UP000727056">
    <property type="component" value="Unassembled WGS sequence"/>
</dbReference>
<proteinExistence type="predicted"/>
<protein>
    <submittedName>
        <fullName evidence="1">Uncharacterized protein</fullName>
    </submittedName>
</protein>
<organism evidence="1 2">
    <name type="scientific">Streptomyces bohaiensis</name>
    <dbReference type="NCBI Taxonomy" id="1431344"/>
    <lineage>
        <taxon>Bacteria</taxon>
        <taxon>Bacillati</taxon>
        <taxon>Actinomycetota</taxon>
        <taxon>Actinomycetes</taxon>
        <taxon>Kitasatosporales</taxon>
        <taxon>Streptomycetaceae</taxon>
        <taxon>Streptomyces</taxon>
    </lineage>
</organism>
<accession>A0ABX1CEB1</accession>
<keyword evidence="2" id="KW-1185">Reference proteome</keyword>
<dbReference type="EMBL" id="JAAVJC010000076">
    <property type="protein sequence ID" value="NJQ15532.1"/>
    <property type="molecule type" value="Genomic_DNA"/>
</dbReference>
<dbReference type="RefSeq" id="WP_168088303.1">
    <property type="nucleotide sequence ID" value="NZ_BHZH01000120.1"/>
</dbReference>
<comment type="caution">
    <text evidence="1">The sequence shown here is derived from an EMBL/GenBank/DDBJ whole genome shotgun (WGS) entry which is preliminary data.</text>
</comment>
<gene>
    <name evidence="1" type="ORF">HCN52_11360</name>
</gene>
<reference evidence="1 2" key="1">
    <citation type="submission" date="2020-03" db="EMBL/GenBank/DDBJ databases">
        <title>Draft genome of Streptomyces sp. ventii, isolated from the Axial Seamount in the Pacific Ocean, and resequencing of the two type strains Streptomyces lonarensis strain NCL 716 and Streptomyces bohaiensis strain 11A07.</title>
        <authorList>
            <person name="Loughran R.M."/>
            <person name="Pfannmuller K.M."/>
            <person name="Wasson B.J."/>
            <person name="Deadmond M.C."/>
            <person name="Paddock B.E."/>
            <person name="Koyack M.J."/>
            <person name="Gallegos D.A."/>
            <person name="Mitchell E.A."/>
            <person name="Ushijima B."/>
            <person name="Saw J.H."/>
            <person name="Mcphail K.L."/>
            <person name="Videau P."/>
        </authorList>
    </citation>
    <scope>NUCLEOTIDE SEQUENCE [LARGE SCALE GENOMIC DNA]</scope>
    <source>
        <strain evidence="1 2">11A07</strain>
    </source>
</reference>
<sequence>MDDNDLTGDVTSLALAARSVHRQLTAGDLTAAPGDAVALRSVRRIFATTGRPAVLPDQSREYVALELRRAAGWSGPCPAGRPVGTVVRHAAELIEAGRNLHTVLQALAPLVGPQPRGEAA</sequence>
<evidence type="ECO:0000313" key="2">
    <source>
        <dbReference type="Proteomes" id="UP000727056"/>
    </source>
</evidence>